<evidence type="ECO:0000313" key="4">
    <source>
        <dbReference type="Proteomes" id="UP001165667"/>
    </source>
</evidence>
<dbReference type="AlphaFoldDB" id="A0AA41YRD4"/>
<gene>
    <name evidence="3" type="ORF">M8523_01840</name>
</gene>
<accession>A0AA41YRD4</accession>
<evidence type="ECO:0000313" key="3">
    <source>
        <dbReference type="EMBL" id="MCW6506759.1"/>
    </source>
</evidence>
<keyword evidence="4" id="KW-1185">Reference proteome</keyword>
<dbReference type="RefSeq" id="WP_282583107.1">
    <property type="nucleotide sequence ID" value="NZ_JAMOIM010000001.1"/>
</dbReference>
<comment type="caution">
    <text evidence="3">The sequence shown here is derived from an EMBL/GenBank/DDBJ whole genome shotgun (WGS) entry which is preliminary data.</text>
</comment>
<protein>
    <submittedName>
        <fullName evidence="3">SWIB/MDM2 domain-containing protein</fullName>
    </submittedName>
</protein>
<evidence type="ECO:0000256" key="1">
    <source>
        <dbReference type="SAM" id="MobiDB-lite"/>
    </source>
</evidence>
<dbReference type="PROSITE" id="PS51925">
    <property type="entry name" value="SWIB_MDM2"/>
    <property type="match status" value="1"/>
</dbReference>
<name>A0AA41YRD4_9HYPH</name>
<dbReference type="InterPro" id="IPR003121">
    <property type="entry name" value="SWIB_MDM2_domain"/>
</dbReference>
<dbReference type="Pfam" id="PF02201">
    <property type="entry name" value="SWIB"/>
    <property type="match status" value="1"/>
</dbReference>
<dbReference type="InterPro" id="IPR036885">
    <property type="entry name" value="SWIB_MDM2_dom_sf"/>
</dbReference>
<feature type="compositionally biased region" description="Basic and acidic residues" evidence="1">
    <location>
        <begin position="13"/>
        <end position="24"/>
    </location>
</feature>
<feature type="compositionally biased region" description="Low complexity" evidence="1">
    <location>
        <begin position="25"/>
        <end position="38"/>
    </location>
</feature>
<dbReference type="CDD" id="cd10567">
    <property type="entry name" value="SWIB-MDM2_like"/>
    <property type="match status" value="1"/>
</dbReference>
<reference evidence="3" key="1">
    <citation type="submission" date="2022-05" db="EMBL/GenBank/DDBJ databases">
        <authorList>
            <person name="Pankratov T."/>
        </authorList>
    </citation>
    <scope>NUCLEOTIDE SEQUENCE</scope>
    <source>
        <strain evidence="3">BP6-180914</strain>
    </source>
</reference>
<organism evidence="3 4">
    <name type="scientific">Lichenifustis flavocetrariae</name>
    <dbReference type="NCBI Taxonomy" id="2949735"/>
    <lineage>
        <taxon>Bacteria</taxon>
        <taxon>Pseudomonadati</taxon>
        <taxon>Pseudomonadota</taxon>
        <taxon>Alphaproteobacteria</taxon>
        <taxon>Hyphomicrobiales</taxon>
        <taxon>Lichenihabitantaceae</taxon>
        <taxon>Lichenifustis</taxon>
    </lineage>
</organism>
<dbReference type="InterPro" id="IPR019835">
    <property type="entry name" value="SWIB_domain"/>
</dbReference>
<dbReference type="Gene3D" id="1.10.245.10">
    <property type="entry name" value="SWIB/MDM2 domain"/>
    <property type="match status" value="1"/>
</dbReference>
<proteinExistence type="predicted"/>
<sequence length="120" mass="13025">MATKPAKPAAKSETNKAKKDEAPKAAKSPAKAAAVPPAKKVNAALAKPLKPSNELAAVVGKDPLPRTEVVSKVWEYIRNHNLQNPENKREILADDKLKAVFGKDKVTMFEMNKLFSAHLS</sequence>
<dbReference type="SMART" id="SM00151">
    <property type="entry name" value="SWIB"/>
    <property type="match status" value="1"/>
</dbReference>
<dbReference type="SUPFAM" id="SSF47592">
    <property type="entry name" value="SWIB/MDM2 domain"/>
    <property type="match status" value="1"/>
</dbReference>
<feature type="region of interest" description="Disordered" evidence="1">
    <location>
        <begin position="1"/>
        <end position="38"/>
    </location>
</feature>
<dbReference type="PANTHER" id="PTHR13844">
    <property type="entry name" value="SWI/SNF-RELATED MATRIX-ASSOCIATED ACTIN-DEPENDENT REGULATOR OF CHROMATIN SUBFAMILY D"/>
    <property type="match status" value="1"/>
</dbReference>
<dbReference type="EMBL" id="JAMOIM010000001">
    <property type="protein sequence ID" value="MCW6506759.1"/>
    <property type="molecule type" value="Genomic_DNA"/>
</dbReference>
<feature type="domain" description="DM2" evidence="2">
    <location>
        <begin position="44"/>
        <end position="120"/>
    </location>
</feature>
<dbReference type="Proteomes" id="UP001165667">
    <property type="component" value="Unassembled WGS sequence"/>
</dbReference>
<evidence type="ECO:0000259" key="2">
    <source>
        <dbReference type="PROSITE" id="PS51925"/>
    </source>
</evidence>